<dbReference type="GO" id="GO:0000155">
    <property type="term" value="F:phosphorelay sensor kinase activity"/>
    <property type="evidence" value="ECO:0007669"/>
    <property type="project" value="InterPro"/>
</dbReference>
<comment type="caution">
    <text evidence="13">The sequence shown here is derived from an EMBL/GenBank/DDBJ whole genome shotgun (WGS) entry which is preliminary data.</text>
</comment>
<dbReference type="GO" id="GO:0016020">
    <property type="term" value="C:membrane"/>
    <property type="evidence" value="ECO:0007669"/>
    <property type="project" value="InterPro"/>
</dbReference>
<dbReference type="EMBL" id="PVTF01000005">
    <property type="protein sequence ID" value="PRY41393.1"/>
    <property type="molecule type" value="Genomic_DNA"/>
</dbReference>
<feature type="transmembrane region" description="Helical" evidence="11">
    <location>
        <begin position="153"/>
        <end position="171"/>
    </location>
</feature>
<keyword evidence="14" id="KW-1185">Reference proteome</keyword>
<dbReference type="GO" id="GO:0005524">
    <property type="term" value="F:ATP binding"/>
    <property type="evidence" value="ECO:0007669"/>
    <property type="project" value="UniProtKB-KW"/>
</dbReference>
<dbReference type="AlphaFoldDB" id="A0A2T0T6Y0"/>
<evidence type="ECO:0000256" key="10">
    <source>
        <dbReference type="SAM" id="MobiDB-lite"/>
    </source>
</evidence>
<evidence type="ECO:0000256" key="2">
    <source>
        <dbReference type="ARBA" id="ARBA00012438"/>
    </source>
</evidence>
<keyword evidence="7" id="KW-0067">ATP-binding</keyword>
<evidence type="ECO:0000259" key="12">
    <source>
        <dbReference type="SMART" id="SM00387"/>
    </source>
</evidence>
<feature type="coiled-coil region" evidence="9">
    <location>
        <begin position="181"/>
        <end position="208"/>
    </location>
</feature>
<dbReference type="PANTHER" id="PTHR24421">
    <property type="entry name" value="NITRATE/NITRITE SENSOR PROTEIN NARX-RELATED"/>
    <property type="match status" value="1"/>
</dbReference>
<keyword evidence="11" id="KW-0472">Membrane</keyword>
<dbReference type="Pfam" id="PF02518">
    <property type="entry name" value="HATPase_c"/>
    <property type="match status" value="1"/>
</dbReference>
<reference evidence="13 14" key="1">
    <citation type="submission" date="2018-03" db="EMBL/GenBank/DDBJ databases">
        <title>Genomic Encyclopedia of Archaeal and Bacterial Type Strains, Phase II (KMG-II): from individual species to whole genera.</title>
        <authorList>
            <person name="Goeker M."/>
        </authorList>
    </citation>
    <scope>NUCLEOTIDE SEQUENCE [LARGE SCALE GENOMIC DNA]</scope>
    <source>
        <strain evidence="13 14">DSM 44720</strain>
    </source>
</reference>
<dbReference type="CDD" id="cd16917">
    <property type="entry name" value="HATPase_UhpB-NarQ-NarX-like"/>
    <property type="match status" value="1"/>
</dbReference>
<dbReference type="InterPro" id="IPR011712">
    <property type="entry name" value="Sig_transdc_His_kin_sub3_dim/P"/>
</dbReference>
<evidence type="ECO:0000256" key="6">
    <source>
        <dbReference type="ARBA" id="ARBA00022777"/>
    </source>
</evidence>
<evidence type="ECO:0000256" key="7">
    <source>
        <dbReference type="ARBA" id="ARBA00022840"/>
    </source>
</evidence>
<dbReference type="InterPro" id="IPR003594">
    <property type="entry name" value="HATPase_dom"/>
</dbReference>
<evidence type="ECO:0000256" key="4">
    <source>
        <dbReference type="ARBA" id="ARBA00022679"/>
    </source>
</evidence>
<dbReference type="SMART" id="SM00387">
    <property type="entry name" value="HATPase_c"/>
    <property type="match status" value="1"/>
</dbReference>
<dbReference type="RefSeq" id="WP_106188429.1">
    <property type="nucleotide sequence ID" value="NZ_PVTF01000005.1"/>
</dbReference>
<evidence type="ECO:0000256" key="5">
    <source>
        <dbReference type="ARBA" id="ARBA00022741"/>
    </source>
</evidence>
<dbReference type="PANTHER" id="PTHR24421:SF10">
    <property type="entry name" value="NITRATE_NITRITE SENSOR PROTEIN NARQ"/>
    <property type="match status" value="1"/>
</dbReference>
<evidence type="ECO:0000256" key="9">
    <source>
        <dbReference type="SAM" id="Coils"/>
    </source>
</evidence>
<feature type="region of interest" description="Disordered" evidence="10">
    <location>
        <begin position="1"/>
        <end position="21"/>
    </location>
</feature>
<keyword evidence="9" id="KW-0175">Coiled coil</keyword>
<dbReference type="Gene3D" id="1.20.5.1930">
    <property type="match status" value="1"/>
</dbReference>
<evidence type="ECO:0000256" key="8">
    <source>
        <dbReference type="ARBA" id="ARBA00023012"/>
    </source>
</evidence>
<dbReference type="InterPro" id="IPR036890">
    <property type="entry name" value="HATPase_C_sf"/>
</dbReference>
<dbReference type="SUPFAM" id="SSF55874">
    <property type="entry name" value="ATPase domain of HSP90 chaperone/DNA topoisomerase II/histidine kinase"/>
    <property type="match status" value="1"/>
</dbReference>
<evidence type="ECO:0000313" key="13">
    <source>
        <dbReference type="EMBL" id="PRY41393.1"/>
    </source>
</evidence>
<keyword evidence="11" id="KW-0812">Transmembrane</keyword>
<keyword evidence="3" id="KW-0597">Phosphoprotein</keyword>
<accession>A0A2T0T6Y0</accession>
<feature type="transmembrane region" description="Helical" evidence="11">
    <location>
        <begin position="105"/>
        <end position="120"/>
    </location>
</feature>
<comment type="catalytic activity">
    <reaction evidence="1">
        <text>ATP + protein L-histidine = ADP + protein N-phospho-L-histidine.</text>
        <dbReference type="EC" id="2.7.13.3"/>
    </reaction>
</comment>
<sequence length="420" mass="44534">MEPPLRQETRADRPSRWHPHEQVDATTPVREAFRDVWPVLVVALLGTLVVRDGGITAPLWLVVLVVVVPLLPALWRHRRPVTAFLGTSACSVAAFAALGLSGHELVVPVLALTLCLVTVVDREQDRVAVAATALCLLFDAATVLTPMSPAPGASRPVYALVILTGAAVLLGRNRRGRRAVLAGLRERAETAERTRDALARAAVAEERRHIAREVHDIVSHNIAVMTNLADGAAVALRRNAIPPVALTAVEAIAGTGREAMEEMHALLGVLRDPGERDEPTRPPAPGIEQLPTLVEQVRAAGLDVALVRRGEARPVGGGTSLTAYRLVQEALSNSLRHARDARCAMVTLRWSTDQLVLDVVDDGVSRGAAPAGTGTGHGLIGMRERVLAHGGTITAGPDETSGWRVTAHLPLAAPHTGSPA</sequence>
<keyword evidence="5" id="KW-0547">Nucleotide-binding</keyword>
<proteinExistence type="predicted"/>
<dbReference type="Pfam" id="PF07730">
    <property type="entry name" value="HisKA_3"/>
    <property type="match status" value="1"/>
</dbReference>
<evidence type="ECO:0000313" key="14">
    <source>
        <dbReference type="Proteomes" id="UP000239494"/>
    </source>
</evidence>
<name>A0A2T0T6Y0_9PSEU</name>
<feature type="transmembrane region" description="Helical" evidence="11">
    <location>
        <begin position="55"/>
        <end position="74"/>
    </location>
</feature>
<evidence type="ECO:0000256" key="3">
    <source>
        <dbReference type="ARBA" id="ARBA00022553"/>
    </source>
</evidence>
<evidence type="ECO:0000256" key="1">
    <source>
        <dbReference type="ARBA" id="ARBA00000085"/>
    </source>
</evidence>
<keyword evidence="6 13" id="KW-0418">Kinase</keyword>
<organism evidence="13 14">
    <name type="scientific">Umezawaea tangerina</name>
    <dbReference type="NCBI Taxonomy" id="84725"/>
    <lineage>
        <taxon>Bacteria</taxon>
        <taxon>Bacillati</taxon>
        <taxon>Actinomycetota</taxon>
        <taxon>Actinomycetes</taxon>
        <taxon>Pseudonocardiales</taxon>
        <taxon>Pseudonocardiaceae</taxon>
        <taxon>Umezawaea</taxon>
    </lineage>
</organism>
<dbReference type="Gene3D" id="3.30.565.10">
    <property type="entry name" value="Histidine kinase-like ATPase, C-terminal domain"/>
    <property type="match status" value="1"/>
</dbReference>
<feature type="domain" description="Histidine kinase/HSP90-like ATPase" evidence="12">
    <location>
        <begin position="318"/>
        <end position="413"/>
    </location>
</feature>
<dbReference type="OrthoDB" id="227596at2"/>
<protein>
    <recommendedName>
        <fullName evidence="2">histidine kinase</fullName>
        <ecNumber evidence="2">2.7.13.3</ecNumber>
    </recommendedName>
</protein>
<dbReference type="EC" id="2.7.13.3" evidence="2"/>
<feature type="transmembrane region" description="Helical" evidence="11">
    <location>
        <begin position="81"/>
        <end position="99"/>
    </location>
</feature>
<evidence type="ECO:0000256" key="11">
    <source>
        <dbReference type="SAM" id="Phobius"/>
    </source>
</evidence>
<keyword evidence="11" id="KW-1133">Transmembrane helix</keyword>
<keyword evidence="8" id="KW-0902">Two-component regulatory system</keyword>
<gene>
    <name evidence="13" type="ORF">CLV43_105151</name>
</gene>
<keyword evidence="4" id="KW-0808">Transferase</keyword>
<dbReference type="InterPro" id="IPR050482">
    <property type="entry name" value="Sensor_HK_TwoCompSys"/>
</dbReference>
<dbReference type="GO" id="GO:0046983">
    <property type="term" value="F:protein dimerization activity"/>
    <property type="evidence" value="ECO:0007669"/>
    <property type="project" value="InterPro"/>
</dbReference>
<dbReference type="Proteomes" id="UP000239494">
    <property type="component" value="Unassembled WGS sequence"/>
</dbReference>
<feature type="transmembrane region" description="Helical" evidence="11">
    <location>
        <begin position="127"/>
        <end position="147"/>
    </location>
</feature>